<evidence type="ECO:0000256" key="2">
    <source>
        <dbReference type="ARBA" id="ARBA00022448"/>
    </source>
</evidence>
<feature type="transmembrane region" description="Helical" evidence="7">
    <location>
        <begin position="245"/>
        <end position="271"/>
    </location>
</feature>
<dbReference type="InterPro" id="IPR045621">
    <property type="entry name" value="BPD_transp_1_N"/>
</dbReference>
<evidence type="ECO:0000256" key="1">
    <source>
        <dbReference type="ARBA" id="ARBA00004651"/>
    </source>
</evidence>
<dbReference type="GO" id="GO:0055085">
    <property type="term" value="P:transmembrane transport"/>
    <property type="evidence" value="ECO:0007669"/>
    <property type="project" value="InterPro"/>
</dbReference>
<proteinExistence type="inferred from homology"/>
<protein>
    <submittedName>
        <fullName evidence="9">ABC transporter permease</fullName>
    </submittedName>
</protein>
<gene>
    <name evidence="9" type="ORF">ETSY2_33820</name>
</gene>
<dbReference type="Pfam" id="PF19300">
    <property type="entry name" value="BPD_transp_1_N"/>
    <property type="match status" value="1"/>
</dbReference>
<comment type="caution">
    <text evidence="9">The sequence shown here is derived from an EMBL/GenBank/DDBJ whole genome shotgun (WGS) entry which is preliminary data.</text>
</comment>
<reference evidence="9 10" key="1">
    <citation type="journal article" date="2014" name="Nature">
        <title>An environmental bacterial taxon with a large and distinct metabolic repertoire.</title>
        <authorList>
            <person name="Wilson M.C."/>
            <person name="Mori T."/>
            <person name="Ruckert C."/>
            <person name="Uria A.R."/>
            <person name="Helf M.J."/>
            <person name="Takada K."/>
            <person name="Gernert C."/>
            <person name="Steffens U.A."/>
            <person name="Heycke N."/>
            <person name="Schmitt S."/>
            <person name="Rinke C."/>
            <person name="Helfrich E.J."/>
            <person name="Brachmann A.O."/>
            <person name="Gurgui C."/>
            <person name="Wakimoto T."/>
            <person name="Kracht M."/>
            <person name="Crusemann M."/>
            <person name="Hentschel U."/>
            <person name="Abe I."/>
            <person name="Matsunaga S."/>
            <person name="Kalinowski J."/>
            <person name="Takeyama H."/>
            <person name="Piel J."/>
        </authorList>
    </citation>
    <scope>NUCLEOTIDE SEQUENCE [LARGE SCALE GENOMIC DNA]</scope>
    <source>
        <strain evidence="10">TSY2</strain>
    </source>
</reference>
<comment type="subcellular location">
    <subcellularLocation>
        <location evidence="1 7">Cell membrane</location>
        <topology evidence="1 7">Multi-pass membrane protein</topology>
    </subcellularLocation>
</comment>
<comment type="similarity">
    <text evidence="7">Belongs to the binding-protein-dependent transport system permease family.</text>
</comment>
<organism evidence="9 10">
    <name type="scientific">Candidatus Entotheonella gemina</name>
    <dbReference type="NCBI Taxonomy" id="1429439"/>
    <lineage>
        <taxon>Bacteria</taxon>
        <taxon>Pseudomonadati</taxon>
        <taxon>Nitrospinota/Tectimicrobiota group</taxon>
        <taxon>Candidatus Tectimicrobiota</taxon>
        <taxon>Candidatus Entotheonellia</taxon>
        <taxon>Candidatus Entotheonellales</taxon>
        <taxon>Candidatus Entotheonellaceae</taxon>
        <taxon>Candidatus Entotheonella</taxon>
    </lineage>
</organism>
<dbReference type="AlphaFoldDB" id="W4M0X1"/>
<evidence type="ECO:0000256" key="6">
    <source>
        <dbReference type="ARBA" id="ARBA00023136"/>
    </source>
</evidence>
<dbReference type="CDD" id="cd06261">
    <property type="entry name" value="TM_PBP2"/>
    <property type="match status" value="1"/>
</dbReference>
<feature type="transmembrane region" description="Helical" evidence="7">
    <location>
        <begin position="12"/>
        <end position="32"/>
    </location>
</feature>
<name>W4M0X1_9BACT</name>
<keyword evidence="6 7" id="KW-0472">Membrane</keyword>
<dbReference type="PANTHER" id="PTHR43163">
    <property type="entry name" value="DIPEPTIDE TRANSPORT SYSTEM PERMEASE PROTEIN DPPB-RELATED"/>
    <property type="match status" value="1"/>
</dbReference>
<feature type="transmembrane region" description="Helical" evidence="7">
    <location>
        <begin position="99"/>
        <end position="124"/>
    </location>
</feature>
<dbReference type="InterPro" id="IPR035906">
    <property type="entry name" value="MetI-like_sf"/>
</dbReference>
<feature type="transmembrane region" description="Helical" evidence="7">
    <location>
        <begin position="136"/>
        <end position="162"/>
    </location>
</feature>
<sequence length="327" mass="35680">MPFLADIAQRVIYSLILLLAVLILNFTLVHIAPGDPAEVIAGEMGGATAEMLASIRATYGLDQPLHTQLWRYLSRVAQGDLGYSYFFDTPVTGLILSRLFPTILLVVCALSLAMLVGTLLGVIAARRPRGLFSHCVTVMALISYSAPVFWTGIMLLILLASAMPLFPVSGMYDVVLGAKGMAYVWDVIHHMVLPVITLASIYLAIYSRLARASMLEVLSSDYIRTARAKGLREQIVVYKHALRNALLPVVTIAGLQFGQLFSGAVLVETVFSWPGLGTLAFDSILRRDSPTLLGILFFSTCLVIVANLLTDVAYRIIDPRIRTHEAA</sequence>
<evidence type="ECO:0000256" key="3">
    <source>
        <dbReference type="ARBA" id="ARBA00022475"/>
    </source>
</evidence>
<accession>W4M0X1</accession>
<evidence type="ECO:0000256" key="7">
    <source>
        <dbReference type="RuleBase" id="RU363032"/>
    </source>
</evidence>
<keyword evidence="2 7" id="KW-0813">Transport</keyword>
<feature type="domain" description="ABC transmembrane type-1" evidence="8">
    <location>
        <begin position="99"/>
        <end position="314"/>
    </location>
</feature>
<dbReference type="Proteomes" id="UP000019140">
    <property type="component" value="Unassembled WGS sequence"/>
</dbReference>
<feature type="transmembrane region" description="Helical" evidence="7">
    <location>
        <begin position="291"/>
        <end position="314"/>
    </location>
</feature>
<dbReference type="Pfam" id="PF00528">
    <property type="entry name" value="BPD_transp_1"/>
    <property type="match status" value="1"/>
</dbReference>
<dbReference type="PANTHER" id="PTHR43163:SF9">
    <property type="entry name" value="ABC TRANSPORTER PERMEASE PROTEIN"/>
    <property type="match status" value="1"/>
</dbReference>
<evidence type="ECO:0000259" key="8">
    <source>
        <dbReference type="PROSITE" id="PS50928"/>
    </source>
</evidence>
<dbReference type="SUPFAM" id="SSF161098">
    <property type="entry name" value="MetI-like"/>
    <property type="match status" value="1"/>
</dbReference>
<feature type="transmembrane region" description="Helical" evidence="7">
    <location>
        <begin position="182"/>
        <end position="205"/>
    </location>
</feature>
<dbReference type="InterPro" id="IPR000515">
    <property type="entry name" value="MetI-like"/>
</dbReference>
<dbReference type="Gene3D" id="1.10.3720.10">
    <property type="entry name" value="MetI-like"/>
    <property type="match status" value="1"/>
</dbReference>
<keyword evidence="10" id="KW-1185">Reference proteome</keyword>
<keyword evidence="4 7" id="KW-0812">Transmembrane</keyword>
<dbReference type="PATRIC" id="fig|1429439.4.peg.5732"/>
<dbReference type="EMBL" id="AZHX01001448">
    <property type="protein sequence ID" value="ETX03297.1"/>
    <property type="molecule type" value="Genomic_DNA"/>
</dbReference>
<dbReference type="HOGENOM" id="CLU_036879_0_0_7"/>
<evidence type="ECO:0000256" key="4">
    <source>
        <dbReference type="ARBA" id="ARBA00022692"/>
    </source>
</evidence>
<evidence type="ECO:0000256" key="5">
    <source>
        <dbReference type="ARBA" id="ARBA00022989"/>
    </source>
</evidence>
<keyword evidence="3" id="KW-1003">Cell membrane</keyword>
<evidence type="ECO:0000313" key="10">
    <source>
        <dbReference type="Proteomes" id="UP000019140"/>
    </source>
</evidence>
<dbReference type="PROSITE" id="PS50928">
    <property type="entry name" value="ABC_TM1"/>
    <property type="match status" value="1"/>
</dbReference>
<keyword evidence="5 7" id="KW-1133">Transmembrane helix</keyword>
<evidence type="ECO:0000313" key="9">
    <source>
        <dbReference type="EMBL" id="ETX03297.1"/>
    </source>
</evidence>
<dbReference type="GO" id="GO:0005886">
    <property type="term" value="C:plasma membrane"/>
    <property type="evidence" value="ECO:0007669"/>
    <property type="project" value="UniProtKB-SubCell"/>
</dbReference>